<keyword evidence="2" id="KW-0812">Transmembrane</keyword>
<feature type="compositionally biased region" description="Acidic residues" evidence="1">
    <location>
        <begin position="205"/>
        <end position="216"/>
    </location>
</feature>
<dbReference type="AlphaFoldDB" id="A0A8H6IHD5"/>
<evidence type="ECO:0000313" key="3">
    <source>
        <dbReference type="EMBL" id="KAF6764347.1"/>
    </source>
</evidence>
<evidence type="ECO:0000313" key="4">
    <source>
        <dbReference type="Proteomes" id="UP000521943"/>
    </source>
</evidence>
<protein>
    <submittedName>
        <fullName evidence="3">Uncharacterized protein</fullName>
    </submittedName>
</protein>
<evidence type="ECO:0000256" key="1">
    <source>
        <dbReference type="SAM" id="MobiDB-lite"/>
    </source>
</evidence>
<sequence>AVDTISITLVRAVFYLCLFALLGGGRRYLWGLSALFLAMMVPTHALYWITSSMWTEEPTGPLDDELGYPCSPEEPETAYYKRLSYAVGIVSLSGALIILAAGVVTFAVRYRGQRNGLIKTIQRQGAQYYLAALVISVLGLLRPIIRPNDESESYWTIITIFNSFLGYLYPIFSDRLLLKLQRYDRAMSRQDVSELIFGPRVVPDGSDDDYGEESNNEGDSRTSAQRAA</sequence>
<dbReference type="EMBL" id="JACGCI010000004">
    <property type="protein sequence ID" value="KAF6764347.1"/>
    <property type="molecule type" value="Genomic_DNA"/>
</dbReference>
<dbReference type="Proteomes" id="UP000521943">
    <property type="component" value="Unassembled WGS sequence"/>
</dbReference>
<evidence type="ECO:0000256" key="2">
    <source>
        <dbReference type="SAM" id="Phobius"/>
    </source>
</evidence>
<feature type="transmembrane region" description="Helical" evidence="2">
    <location>
        <begin position="85"/>
        <end position="108"/>
    </location>
</feature>
<feature type="transmembrane region" description="Helical" evidence="2">
    <location>
        <begin position="157"/>
        <end position="178"/>
    </location>
</feature>
<reference evidence="3 4" key="1">
    <citation type="submission" date="2020-07" db="EMBL/GenBank/DDBJ databases">
        <title>Comparative genomics of pyrophilous fungi reveals a link between fire events and developmental genes.</title>
        <authorList>
            <consortium name="DOE Joint Genome Institute"/>
            <person name="Steindorff A.S."/>
            <person name="Carver A."/>
            <person name="Calhoun S."/>
            <person name="Stillman K."/>
            <person name="Liu H."/>
            <person name="Lipzen A."/>
            <person name="Pangilinan J."/>
            <person name="Labutti K."/>
            <person name="Bruns T.D."/>
            <person name="Grigoriev I.V."/>
        </authorList>
    </citation>
    <scope>NUCLEOTIDE SEQUENCE [LARGE SCALE GENOMIC DNA]</scope>
    <source>
        <strain evidence="3 4">CBS 144469</strain>
    </source>
</reference>
<feature type="region of interest" description="Disordered" evidence="1">
    <location>
        <begin position="199"/>
        <end position="228"/>
    </location>
</feature>
<accession>A0A8H6IHD5</accession>
<gene>
    <name evidence="3" type="ORF">DFP72DRAFT_420791</name>
</gene>
<keyword evidence="2" id="KW-1133">Transmembrane helix</keyword>
<comment type="caution">
    <text evidence="3">The sequence shown here is derived from an EMBL/GenBank/DDBJ whole genome shotgun (WGS) entry which is preliminary data.</text>
</comment>
<feature type="transmembrane region" description="Helical" evidence="2">
    <location>
        <begin position="128"/>
        <end position="145"/>
    </location>
</feature>
<proteinExistence type="predicted"/>
<feature type="non-terminal residue" evidence="3">
    <location>
        <position position="1"/>
    </location>
</feature>
<organism evidence="3 4">
    <name type="scientific">Ephemerocybe angulata</name>
    <dbReference type="NCBI Taxonomy" id="980116"/>
    <lineage>
        <taxon>Eukaryota</taxon>
        <taxon>Fungi</taxon>
        <taxon>Dikarya</taxon>
        <taxon>Basidiomycota</taxon>
        <taxon>Agaricomycotina</taxon>
        <taxon>Agaricomycetes</taxon>
        <taxon>Agaricomycetidae</taxon>
        <taxon>Agaricales</taxon>
        <taxon>Agaricineae</taxon>
        <taxon>Psathyrellaceae</taxon>
        <taxon>Ephemerocybe</taxon>
    </lineage>
</organism>
<keyword evidence="4" id="KW-1185">Reference proteome</keyword>
<feature type="transmembrane region" description="Helical" evidence="2">
    <location>
        <begin position="6"/>
        <end position="22"/>
    </location>
</feature>
<keyword evidence="2" id="KW-0472">Membrane</keyword>
<feature type="transmembrane region" description="Helical" evidence="2">
    <location>
        <begin position="29"/>
        <end position="49"/>
    </location>
</feature>
<name>A0A8H6IHD5_9AGAR</name>